<feature type="chain" id="PRO_5020591020" description="Plasmid transfer protein" evidence="1">
    <location>
        <begin position="20"/>
        <end position="217"/>
    </location>
</feature>
<protein>
    <recommendedName>
        <fullName evidence="4">Plasmid transfer protein</fullName>
    </recommendedName>
</protein>
<comment type="caution">
    <text evidence="2">The sequence shown here is derived from an EMBL/GenBank/DDBJ whole genome shotgun (WGS) entry which is preliminary data.</text>
</comment>
<sequence>MKALPILLLLSTWSAVSFAQLNVALLHQLIADSKSEHQRQISARDHQALTSANESMNSSSLSRLKSEYARIQSRFTTLGSAIDLLQISSESGPILSHIAESQAAIISYCSSDPLLIPLAASGQIDLVDRSQLLLRYIYGLALSAGDLGQMRQSDRKLLFSFVISELKEIRGAARGLQSCLQFALRSKKGSSGIFPSFLERDRVLIENILRNSRTLKN</sequence>
<proteinExistence type="predicted"/>
<feature type="signal peptide" evidence="1">
    <location>
        <begin position="1"/>
        <end position="19"/>
    </location>
</feature>
<organism evidence="2 3">
    <name type="scientific">Pedobacter frigidisoli</name>
    <dbReference type="NCBI Taxonomy" id="2530455"/>
    <lineage>
        <taxon>Bacteria</taxon>
        <taxon>Pseudomonadati</taxon>
        <taxon>Bacteroidota</taxon>
        <taxon>Sphingobacteriia</taxon>
        <taxon>Sphingobacteriales</taxon>
        <taxon>Sphingobacteriaceae</taxon>
        <taxon>Pedobacter</taxon>
    </lineage>
</organism>
<accession>A0A4R0NZ32</accession>
<evidence type="ECO:0008006" key="4">
    <source>
        <dbReference type="Google" id="ProtNLM"/>
    </source>
</evidence>
<dbReference type="RefSeq" id="WP_131559932.1">
    <property type="nucleotide sequence ID" value="NZ_SJSN01000010.1"/>
</dbReference>
<dbReference type="OrthoDB" id="822368at2"/>
<evidence type="ECO:0000256" key="1">
    <source>
        <dbReference type="SAM" id="SignalP"/>
    </source>
</evidence>
<dbReference type="AlphaFoldDB" id="A0A4R0NZ32"/>
<keyword evidence="3" id="KW-1185">Reference proteome</keyword>
<keyword evidence="1" id="KW-0732">Signal</keyword>
<dbReference type="EMBL" id="SJSN01000010">
    <property type="protein sequence ID" value="TCD07691.1"/>
    <property type="molecule type" value="Genomic_DNA"/>
</dbReference>
<name>A0A4R0NZ32_9SPHI</name>
<evidence type="ECO:0000313" key="2">
    <source>
        <dbReference type="EMBL" id="TCD07691.1"/>
    </source>
</evidence>
<gene>
    <name evidence="2" type="ORF">EZ449_14240</name>
</gene>
<evidence type="ECO:0000313" key="3">
    <source>
        <dbReference type="Proteomes" id="UP000291485"/>
    </source>
</evidence>
<reference evidence="2 3" key="1">
    <citation type="submission" date="2019-02" db="EMBL/GenBank/DDBJ databases">
        <title>Pedobacter sp. RP-3-11 sp. nov., isolated from Arctic soil.</title>
        <authorList>
            <person name="Dahal R.H."/>
        </authorList>
    </citation>
    <scope>NUCLEOTIDE SEQUENCE [LARGE SCALE GENOMIC DNA]</scope>
    <source>
        <strain evidence="2 3">RP-3-11</strain>
    </source>
</reference>
<dbReference type="Proteomes" id="UP000291485">
    <property type="component" value="Unassembled WGS sequence"/>
</dbReference>